<dbReference type="OrthoDB" id="4320824at2"/>
<dbReference type="RefSeq" id="WP_131901829.1">
    <property type="nucleotide sequence ID" value="NZ_SMKU01000315.1"/>
</dbReference>
<proteinExistence type="predicted"/>
<dbReference type="Proteomes" id="UP000294513">
    <property type="component" value="Unassembled WGS sequence"/>
</dbReference>
<accession>A0A4R5AEP6</accession>
<dbReference type="EMBL" id="SMKU01000315">
    <property type="protein sequence ID" value="TDD69786.1"/>
    <property type="molecule type" value="Genomic_DNA"/>
</dbReference>
<dbReference type="AlphaFoldDB" id="A0A4R5AEP6"/>
<reference evidence="1 2" key="1">
    <citation type="submission" date="2019-03" db="EMBL/GenBank/DDBJ databases">
        <title>Draft genome sequences of novel Actinobacteria.</title>
        <authorList>
            <person name="Sahin N."/>
            <person name="Ay H."/>
            <person name="Saygin H."/>
        </authorList>
    </citation>
    <scope>NUCLEOTIDE SEQUENCE [LARGE SCALE GENOMIC DNA]</scope>
    <source>
        <strain evidence="1 2">H3C3</strain>
    </source>
</reference>
<evidence type="ECO:0000313" key="1">
    <source>
        <dbReference type="EMBL" id="TDD69786.1"/>
    </source>
</evidence>
<organism evidence="1 2">
    <name type="scientific">Actinomadura rubrisoli</name>
    <dbReference type="NCBI Taxonomy" id="2530368"/>
    <lineage>
        <taxon>Bacteria</taxon>
        <taxon>Bacillati</taxon>
        <taxon>Actinomycetota</taxon>
        <taxon>Actinomycetes</taxon>
        <taxon>Streptosporangiales</taxon>
        <taxon>Thermomonosporaceae</taxon>
        <taxon>Actinomadura</taxon>
    </lineage>
</organism>
<keyword evidence="2" id="KW-1185">Reference proteome</keyword>
<comment type="caution">
    <text evidence="1">The sequence shown here is derived from an EMBL/GenBank/DDBJ whole genome shotgun (WGS) entry which is preliminary data.</text>
</comment>
<sequence>MVGAVDWDSIVDTPSGRWMELGLHWHCYTWRGAGKDWGDDSARHNDSSEVTPSVVRNWLKKNPRLIRATHSSPEEAVGWLRELWTPVINEAMHPSSADWEFRYKLALYDLSVGTDLSWSEWVRGPSVISVGIVGTNERCH</sequence>
<gene>
    <name evidence="1" type="ORF">E1298_37175</name>
</gene>
<name>A0A4R5AEP6_9ACTN</name>
<protein>
    <submittedName>
        <fullName evidence="1">Uncharacterized protein</fullName>
    </submittedName>
</protein>
<evidence type="ECO:0000313" key="2">
    <source>
        <dbReference type="Proteomes" id="UP000294513"/>
    </source>
</evidence>